<feature type="transmembrane region" description="Helical" evidence="1">
    <location>
        <begin position="63"/>
        <end position="86"/>
    </location>
</feature>
<evidence type="ECO:0000313" key="3">
    <source>
        <dbReference type="Proteomes" id="UP000175994"/>
    </source>
</evidence>
<sequence>MITNLIINGKFENGTLNPFITTNVQIDGTNSHSGKYSANLIGGEASVNLIQVISIFPNESFEFLISLAKIGGAPSPFLSIILAYYYNSLFLK</sequence>
<dbReference type="RefSeq" id="WP_070183916.1">
    <property type="nucleotide sequence ID" value="NZ_LXLI01000023.1"/>
</dbReference>
<accession>A0A9X5RSU3</accession>
<proteinExistence type="predicted"/>
<evidence type="ECO:0000256" key="1">
    <source>
        <dbReference type="SAM" id="Phobius"/>
    </source>
</evidence>
<evidence type="ECO:0000313" key="2">
    <source>
        <dbReference type="EMBL" id="OFC92529.1"/>
    </source>
</evidence>
<dbReference type="Gene3D" id="2.60.120.260">
    <property type="entry name" value="Galactose-binding domain-like"/>
    <property type="match status" value="1"/>
</dbReference>
<keyword evidence="1" id="KW-0472">Membrane</keyword>
<organism evidence="2 3">
    <name type="scientific">Bacillus thuringiensis</name>
    <dbReference type="NCBI Taxonomy" id="1428"/>
    <lineage>
        <taxon>Bacteria</taxon>
        <taxon>Bacillati</taxon>
        <taxon>Bacillota</taxon>
        <taxon>Bacilli</taxon>
        <taxon>Bacillales</taxon>
        <taxon>Bacillaceae</taxon>
        <taxon>Bacillus</taxon>
        <taxon>Bacillus cereus group</taxon>
    </lineage>
</organism>
<keyword evidence="1" id="KW-0812">Transmembrane</keyword>
<comment type="caution">
    <text evidence="2">The sequence shown here is derived from an EMBL/GenBank/DDBJ whole genome shotgun (WGS) entry which is preliminary data.</text>
</comment>
<name>A0A9X5RSU3_BACTU</name>
<keyword evidence="1" id="KW-1133">Transmembrane helix</keyword>
<dbReference type="EMBL" id="LXLI01000023">
    <property type="protein sequence ID" value="OFC92529.1"/>
    <property type="molecule type" value="Genomic_DNA"/>
</dbReference>
<reference evidence="2 3" key="1">
    <citation type="submission" date="2016-04" db="EMBL/GenBank/DDBJ databases">
        <title>Bacillus thuringiensis and Bacillus weihenstephanensis as novel biocontrol agents of wilt causing Verticillium species.</title>
        <authorList>
            <person name="Hollensteiner J."/>
            <person name="Wemheuer F."/>
            <person name="Harting R."/>
            <person name="Kolarzyk A."/>
            <person name="Diaz-Valerio S."/>
            <person name="Poehlein A."/>
            <person name="Brzuszkiewicz E."/>
            <person name="Nesemann K."/>
            <person name="Braus-Stromeyer S."/>
            <person name="Braus G."/>
            <person name="Daniel R."/>
            <person name="Liesegang H."/>
        </authorList>
    </citation>
    <scope>NUCLEOTIDE SEQUENCE [LARGE SCALE GENOMIC DNA]</scope>
    <source>
        <strain evidence="2 3">GOE4</strain>
    </source>
</reference>
<dbReference type="AlphaFoldDB" id="A0A9X5RSU3"/>
<dbReference type="NCBIfam" id="NF033675">
    <property type="entry name" value="NTTRR-F1"/>
    <property type="match status" value="1"/>
</dbReference>
<gene>
    <name evidence="2" type="ORF">BTGOE4_26890</name>
</gene>
<protein>
    <submittedName>
        <fullName evidence="2">Uncharacterized protein</fullName>
    </submittedName>
</protein>
<dbReference type="Proteomes" id="UP000175994">
    <property type="component" value="Unassembled WGS sequence"/>
</dbReference>